<accession>A0A5B8REP5</accession>
<reference evidence="2" key="1">
    <citation type="submission" date="2019-06" db="EMBL/GenBank/DDBJ databases">
        <authorList>
            <person name="Murdoch R.W."/>
            <person name="Fathepure B."/>
        </authorList>
    </citation>
    <scope>NUCLEOTIDE SEQUENCE</scope>
</reference>
<organism evidence="2">
    <name type="scientific">uncultured organism</name>
    <dbReference type="NCBI Taxonomy" id="155900"/>
    <lineage>
        <taxon>unclassified sequences</taxon>
        <taxon>environmental samples</taxon>
    </lineage>
</organism>
<sequence length="48" mass="5399">MRHLGSILLGVWLIVHGLRDIIHLTFRYDDLAMGALAIVAGALLFIRR</sequence>
<evidence type="ECO:0000313" key="2">
    <source>
        <dbReference type="EMBL" id="QEA05295.1"/>
    </source>
</evidence>
<keyword evidence="1" id="KW-0472">Membrane</keyword>
<feature type="transmembrane region" description="Helical" evidence="1">
    <location>
        <begin position="27"/>
        <end position="46"/>
    </location>
</feature>
<dbReference type="EMBL" id="MN079098">
    <property type="protein sequence ID" value="QEA05295.1"/>
    <property type="molecule type" value="Genomic_DNA"/>
</dbReference>
<evidence type="ECO:0000256" key="1">
    <source>
        <dbReference type="SAM" id="Phobius"/>
    </source>
</evidence>
<dbReference type="AlphaFoldDB" id="A0A5B8REP5"/>
<keyword evidence="1" id="KW-1133">Transmembrane helix</keyword>
<name>A0A5B8REP5_9ZZZZ</name>
<proteinExistence type="predicted"/>
<protein>
    <submittedName>
        <fullName evidence="2">Uncharacterized protein</fullName>
    </submittedName>
</protein>
<keyword evidence="1" id="KW-0812">Transmembrane</keyword>
<gene>
    <name evidence="2" type="ORF">KBTEX_01615</name>
</gene>